<dbReference type="AlphaFoldDB" id="A0ABD1DL40"/>
<sequence>MEENDKEKTPEKMITEDEEQEREEGLLEGESQDDAESVSSSILNEGNAEEDGDKGADDDGDDDGGDDDGGDDGFVRVGILPAKYPQCQFTERQMQIVQDAILYNVTLQRNEQFKPKFTNCWQRYGCLVINCQDIQTAQWLDHLVPTLSPWEGADLVAIEASNIPRLEVLIGFFPQSVADDDQAIKVFIESQNDGLSTENWRVQERKVVFEKHVEWLFTVDEASMTHFKDHNFQINYKFGQTHIRKKQGNPKDKPVSGTSKNSKNSGTSDREHSGEHKDKRPYAPMDWKDNGGSRSRNRFFRGTSPGYSTASGTKTDRSSSLPSKYNRSSGHSYDQNRRQHYP</sequence>
<comment type="caution">
    <text evidence="3">The sequence shown here is derived from an EMBL/GenBank/DDBJ whole genome shotgun (WGS) entry which is preliminary data.</text>
</comment>
<evidence type="ECO:0000313" key="3">
    <source>
        <dbReference type="EMBL" id="KAL1400129.1"/>
    </source>
</evidence>
<dbReference type="EMBL" id="JBEHCU010005350">
    <property type="protein sequence ID" value="KAL1400129.1"/>
    <property type="molecule type" value="Genomic_DNA"/>
</dbReference>
<feature type="compositionally biased region" description="Acidic residues" evidence="1">
    <location>
        <begin position="47"/>
        <end position="71"/>
    </location>
</feature>
<feature type="compositionally biased region" description="Polar residues" evidence="1">
    <location>
        <begin position="305"/>
        <end position="333"/>
    </location>
</feature>
<feature type="region of interest" description="Disordered" evidence="1">
    <location>
        <begin position="242"/>
        <end position="342"/>
    </location>
</feature>
<dbReference type="InterPro" id="IPR031961">
    <property type="entry name" value="DUF4780"/>
</dbReference>
<feature type="compositionally biased region" description="Basic and acidic residues" evidence="1">
    <location>
        <begin position="268"/>
        <end position="291"/>
    </location>
</feature>
<feature type="compositionally biased region" description="Acidic residues" evidence="1">
    <location>
        <begin position="16"/>
        <end position="36"/>
    </location>
</feature>
<protein>
    <recommendedName>
        <fullName evidence="2">DUF4780 domain-containing protein</fullName>
    </recommendedName>
</protein>
<organism evidence="3 4">
    <name type="scientific">Culex pipiens pipiens</name>
    <name type="common">Northern house mosquito</name>
    <dbReference type="NCBI Taxonomy" id="38569"/>
    <lineage>
        <taxon>Eukaryota</taxon>
        <taxon>Metazoa</taxon>
        <taxon>Ecdysozoa</taxon>
        <taxon>Arthropoda</taxon>
        <taxon>Hexapoda</taxon>
        <taxon>Insecta</taxon>
        <taxon>Pterygota</taxon>
        <taxon>Neoptera</taxon>
        <taxon>Endopterygota</taxon>
        <taxon>Diptera</taxon>
        <taxon>Nematocera</taxon>
        <taxon>Culicoidea</taxon>
        <taxon>Culicidae</taxon>
        <taxon>Culicinae</taxon>
        <taxon>Culicini</taxon>
        <taxon>Culex</taxon>
        <taxon>Culex</taxon>
    </lineage>
</organism>
<dbReference type="Pfam" id="PF16012">
    <property type="entry name" value="DUF4780"/>
    <property type="match status" value="1"/>
</dbReference>
<proteinExistence type="predicted"/>
<feature type="compositionally biased region" description="Polar residues" evidence="1">
    <location>
        <begin position="256"/>
        <end position="267"/>
    </location>
</feature>
<accession>A0ABD1DL40</accession>
<dbReference type="Proteomes" id="UP001562425">
    <property type="component" value="Unassembled WGS sequence"/>
</dbReference>
<name>A0ABD1DL40_CULPP</name>
<feature type="region of interest" description="Disordered" evidence="1">
    <location>
        <begin position="1"/>
        <end position="74"/>
    </location>
</feature>
<keyword evidence="4" id="KW-1185">Reference proteome</keyword>
<evidence type="ECO:0000259" key="2">
    <source>
        <dbReference type="Pfam" id="PF16012"/>
    </source>
</evidence>
<feature type="compositionally biased region" description="Basic and acidic residues" evidence="1">
    <location>
        <begin position="1"/>
        <end position="15"/>
    </location>
</feature>
<gene>
    <name evidence="3" type="ORF">pipiens_007691</name>
</gene>
<reference evidence="3 4" key="1">
    <citation type="submission" date="2024-05" db="EMBL/GenBank/DDBJ databases">
        <title>Culex pipiens pipiens assembly and annotation.</title>
        <authorList>
            <person name="Alout H."/>
            <person name="Durand T."/>
        </authorList>
    </citation>
    <scope>NUCLEOTIDE SEQUENCE [LARGE SCALE GENOMIC DNA]</scope>
    <source>
        <strain evidence="3">HA-2024</strain>
        <tissue evidence="3">Whole body</tissue>
    </source>
</reference>
<evidence type="ECO:0000256" key="1">
    <source>
        <dbReference type="SAM" id="MobiDB-lite"/>
    </source>
</evidence>
<feature type="domain" description="DUF4780" evidence="2">
    <location>
        <begin position="73"/>
        <end position="244"/>
    </location>
</feature>
<evidence type="ECO:0000313" key="4">
    <source>
        <dbReference type="Proteomes" id="UP001562425"/>
    </source>
</evidence>